<evidence type="ECO:0000313" key="11">
    <source>
        <dbReference type="EMBL" id="CAF9939022.1"/>
    </source>
</evidence>
<dbReference type="AlphaFoldDB" id="A0A8H3J1K1"/>
<dbReference type="GO" id="GO:0004674">
    <property type="term" value="F:protein serine/threonine kinase activity"/>
    <property type="evidence" value="ECO:0007669"/>
    <property type="project" value="UniProtKB-KW"/>
</dbReference>
<feature type="domain" description="Protein kinase" evidence="10">
    <location>
        <begin position="215"/>
        <end position="537"/>
    </location>
</feature>
<dbReference type="EC" id="2.7.11.1" evidence="1"/>
<evidence type="ECO:0000313" key="12">
    <source>
        <dbReference type="Proteomes" id="UP000664521"/>
    </source>
</evidence>
<sequence length="542" mass="62290">MVGPERTSLGKISRKIRSQIERLRMQNQEAEIERRERENHAKNVEELTDLVNTHISKTVTNQEFIDRNSISNLITASHIKRYFSSHQNTTLRYFTSQRSRRAHNPPDPSHFDLISESAPKLFMLLVLCSKQDWIFDLLRAGIRDSSLPFKLSDVPEYLTDKRPGPRDTNHDHIEISATDKQRIASTIVDKQRLLEAPVFTQGRHYDFAVQTILPFLTLENIGKGVDKVKVHAAHFETRGSSSEDSSFKDRIVARKRVSKEKMVEFQREKEALESLLSASHRNLVELFATYTIESESDPYILMSCGDMDLDGLFKKKKAPACFGKSDEEQGLTVWHALPSLASALAHLHHDVYVNGLRQIILHLDIKPGNVIIRGSTFQLADFGLASLKSPEDTKTQWHGETYDYSPPEYFTWRNSSGQPDFRHLCDRKSDVWSLGCVFSELATLAIMGWKDQDVSKFKTSRRDGVNQRLIYSHTQTDSSFHHNQDEVHSWLKMLEEKSPERSEVFKIVKKMIHATHSERSDSRSVEDDLKAIFPEFLNKIAI</sequence>
<evidence type="ECO:0000256" key="8">
    <source>
        <dbReference type="ARBA" id="ARBA00048679"/>
    </source>
</evidence>
<keyword evidence="9" id="KW-0175">Coiled coil</keyword>
<name>A0A8H3J1K1_9LECA</name>
<dbReference type="SMART" id="SM00220">
    <property type="entry name" value="S_TKc"/>
    <property type="match status" value="1"/>
</dbReference>
<evidence type="ECO:0000256" key="7">
    <source>
        <dbReference type="ARBA" id="ARBA00047899"/>
    </source>
</evidence>
<dbReference type="SUPFAM" id="SSF56112">
    <property type="entry name" value="Protein kinase-like (PK-like)"/>
    <property type="match status" value="1"/>
</dbReference>
<dbReference type="PROSITE" id="PS00108">
    <property type="entry name" value="PROTEIN_KINASE_ST"/>
    <property type="match status" value="1"/>
</dbReference>
<reference evidence="11" key="1">
    <citation type="submission" date="2021-03" db="EMBL/GenBank/DDBJ databases">
        <authorList>
            <person name="Tagirdzhanova G."/>
        </authorList>
    </citation>
    <scope>NUCLEOTIDE SEQUENCE</scope>
</reference>
<evidence type="ECO:0000256" key="3">
    <source>
        <dbReference type="ARBA" id="ARBA00022679"/>
    </source>
</evidence>
<keyword evidence="2" id="KW-0723">Serine/threonine-protein kinase</keyword>
<dbReference type="GO" id="GO:0005524">
    <property type="term" value="F:ATP binding"/>
    <property type="evidence" value="ECO:0007669"/>
    <property type="project" value="UniProtKB-KW"/>
</dbReference>
<evidence type="ECO:0000256" key="6">
    <source>
        <dbReference type="ARBA" id="ARBA00022840"/>
    </source>
</evidence>
<dbReference type="Gene3D" id="1.10.510.10">
    <property type="entry name" value="Transferase(Phosphotransferase) domain 1"/>
    <property type="match status" value="1"/>
</dbReference>
<gene>
    <name evidence="11" type="ORF">HETSPECPRED_001458</name>
</gene>
<dbReference type="Pfam" id="PF00069">
    <property type="entry name" value="Pkinase"/>
    <property type="match status" value="1"/>
</dbReference>
<protein>
    <recommendedName>
        <fullName evidence="1">non-specific serine/threonine protein kinase</fullName>
        <ecNumber evidence="1">2.7.11.1</ecNumber>
    </recommendedName>
</protein>
<evidence type="ECO:0000256" key="4">
    <source>
        <dbReference type="ARBA" id="ARBA00022741"/>
    </source>
</evidence>
<proteinExistence type="predicted"/>
<dbReference type="OrthoDB" id="1046782at2759"/>
<dbReference type="PANTHER" id="PTHR43671">
    <property type="entry name" value="SERINE/THREONINE-PROTEIN KINASE NEK"/>
    <property type="match status" value="1"/>
</dbReference>
<keyword evidence="4" id="KW-0547">Nucleotide-binding</keyword>
<evidence type="ECO:0000259" key="10">
    <source>
        <dbReference type="PROSITE" id="PS50011"/>
    </source>
</evidence>
<dbReference type="InterPro" id="IPR000719">
    <property type="entry name" value="Prot_kinase_dom"/>
</dbReference>
<comment type="catalytic activity">
    <reaction evidence="8">
        <text>L-seryl-[protein] + ATP = O-phospho-L-seryl-[protein] + ADP + H(+)</text>
        <dbReference type="Rhea" id="RHEA:17989"/>
        <dbReference type="Rhea" id="RHEA-COMP:9863"/>
        <dbReference type="Rhea" id="RHEA-COMP:11604"/>
        <dbReference type="ChEBI" id="CHEBI:15378"/>
        <dbReference type="ChEBI" id="CHEBI:29999"/>
        <dbReference type="ChEBI" id="CHEBI:30616"/>
        <dbReference type="ChEBI" id="CHEBI:83421"/>
        <dbReference type="ChEBI" id="CHEBI:456216"/>
        <dbReference type="EC" id="2.7.11.1"/>
    </reaction>
</comment>
<evidence type="ECO:0000256" key="5">
    <source>
        <dbReference type="ARBA" id="ARBA00022777"/>
    </source>
</evidence>
<dbReference type="PROSITE" id="PS50011">
    <property type="entry name" value="PROTEIN_KINASE_DOM"/>
    <property type="match status" value="1"/>
</dbReference>
<keyword evidence="6" id="KW-0067">ATP-binding</keyword>
<feature type="coiled-coil region" evidence="9">
    <location>
        <begin position="13"/>
        <end position="50"/>
    </location>
</feature>
<evidence type="ECO:0000256" key="9">
    <source>
        <dbReference type="SAM" id="Coils"/>
    </source>
</evidence>
<evidence type="ECO:0000256" key="2">
    <source>
        <dbReference type="ARBA" id="ARBA00022527"/>
    </source>
</evidence>
<comment type="caution">
    <text evidence="11">The sequence shown here is derived from an EMBL/GenBank/DDBJ whole genome shotgun (WGS) entry which is preliminary data.</text>
</comment>
<evidence type="ECO:0000256" key="1">
    <source>
        <dbReference type="ARBA" id="ARBA00012513"/>
    </source>
</evidence>
<accession>A0A8H3J1K1</accession>
<dbReference type="PANTHER" id="PTHR43671:SF98">
    <property type="entry name" value="SERINE_THREONINE-PROTEIN KINASE NEK11"/>
    <property type="match status" value="1"/>
</dbReference>
<organism evidence="11 12">
    <name type="scientific">Heterodermia speciosa</name>
    <dbReference type="NCBI Taxonomy" id="116794"/>
    <lineage>
        <taxon>Eukaryota</taxon>
        <taxon>Fungi</taxon>
        <taxon>Dikarya</taxon>
        <taxon>Ascomycota</taxon>
        <taxon>Pezizomycotina</taxon>
        <taxon>Lecanoromycetes</taxon>
        <taxon>OSLEUM clade</taxon>
        <taxon>Lecanoromycetidae</taxon>
        <taxon>Caliciales</taxon>
        <taxon>Physciaceae</taxon>
        <taxon>Heterodermia</taxon>
    </lineage>
</organism>
<keyword evidence="12" id="KW-1185">Reference proteome</keyword>
<dbReference type="InterPro" id="IPR008271">
    <property type="entry name" value="Ser/Thr_kinase_AS"/>
</dbReference>
<dbReference type="EMBL" id="CAJPDS010000123">
    <property type="protein sequence ID" value="CAF9939022.1"/>
    <property type="molecule type" value="Genomic_DNA"/>
</dbReference>
<dbReference type="InterPro" id="IPR050660">
    <property type="entry name" value="NEK_Ser/Thr_kinase"/>
</dbReference>
<dbReference type="InterPro" id="IPR011009">
    <property type="entry name" value="Kinase-like_dom_sf"/>
</dbReference>
<keyword evidence="3" id="KW-0808">Transferase</keyword>
<dbReference type="GO" id="GO:0005634">
    <property type="term" value="C:nucleus"/>
    <property type="evidence" value="ECO:0007669"/>
    <property type="project" value="TreeGrafter"/>
</dbReference>
<dbReference type="Proteomes" id="UP000664521">
    <property type="component" value="Unassembled WGS sequence"/>
</dbReference>
<keyword evidence="5" id="KW-0418">Kinase</keyword>
<comment type="catalytic activity">
    <reaction evidence="7">
        <text>L-threonyl-[protein] + ATP = O-phospho-L-threonyl-[protein] + ADP + H(+)</text>
        <dbReference type="Rhea" id="RHEA:46608"/>
        <dbReference type="Rhea" id="RHEA-COMP:11060"/>
        <dbReference type="Rhea" id="RHEA-COMP:11605"/>
        <dbReference type="ChEBI" id="CHEBI:15378"/>
        <dbReference type="ChEBI" id="CHEBI:30013"/>
        <dbReference type="ChEBI" id="CHEBI:30616"/>
        <dbReference type="ChEBI" id="CHEBI:61977"/>
        <dbReference type="ChEBI" id="CHEBI:456216"/>
        <dbReference type="EC" id="2.7.11.1"/>
    </reaction>
</comment>